<feature type="transmembrane region" description="Helical" evidence="1">
    <location>
        <begin position="59"/>
        <end position="77"/>
    </location>
</feature>
<evidence type="ECO:0000313" key="3">
    <source>
        <dbReference type="Proteomes" id="UP001321760"/>
    </source>
</evidence>
<dbReference type="Proteomes" id="UP001321760">
    <property type="component" value="Unassembled WGS sequence"/>
</dbReference>
<name>A0AAV9GY01_9PEZI</name>
<evidence type="ECO:0000256" key="1">
    <source>
        <dbReference type="SAM" id="Phobius"/>
    </source>
</evidence>
<feature type="transmembrane region" description="Helical" evidence="1">
    <location>
        <begin position="591"/>
        <end position="611"/>
    </location>
</feature>
<keyword evidence="1" id="KW-0472">Membrane</keyword>
<reference evidence="2" key="2">
    <citation type="submission" date="2023-05" db="EMBL/GenBank/DDBJ databases">
        <authorList>
            <consortium name="Lawrence Berkeley National Laboratory"/>
            <person name="Steindorff A."/>
            <person name="Hensen N."/>
            <person name="Bonometti L."/>
            <person name="Westerberg I."/>
            <person name="Brannstrom I.O."/>
            <person name="Guillou S."/>
            <person name="Cros-Aarteil S."/>
            <person name="Calhoun S."/>
            <person name="Haridas S."/>
            <person name="Kuo A."/>
            <person name="Mondo S."/>
            <person name="Pangilinan J."/>
            <person name="Riley R."/>
            <person name="Labutti K."/>
            <person name="Andreopoulos B."/>
            <person name="Lipzen A."/>
            <person name="Chen C."/>
            <person name="Yanf M."/>
            <person name="Daum C."/>
            <person name="Ng V."/>
            <person name="Clum A."/>
            <person name="Ohm R."/>
            <person name="Martin F."/>
            <person name="Silar P."/>
            <person name="Natvig D."/>
            <person name="Lalanne C."/>
            <person name="Gautier V."/>
            <person name="Ament-Velasquez S.L."/>
            <person name="Kruys A."/>
            <person name="Hutchinson M.I."/>
            <person name="Powell A.J."/>
            <person name="Barry K."/>
            <person name="Miller A.N."/>
            <person name="Grigoriev I.V."/>
            <person name="Debuchy R."/>
            <person name="Gladieux P."/>
            <person name="Thoren M.H."/>
            <person name="Johannesson H."/>
        </authorList>
    </citation>
    <scope>NUCLEOTIDE SEQUENCE</scope>
    <source>
        <strain evidence="2">PSN243</strain>
    </source>
</reference>
<proteinExistence type="predicted"/>
<dbReference type="EMBL" id="MU865925">
    <property type="protein sequence ID" value="KAK4452257.1"/>
    <property type="molecule type" value="Genomic_DNA"/>
</dbReference>
<feature type="transmembrane region" description="Helical" evidence="1">
    <location>
        <begin position="532"/>
        <end position="553"/>
    </location>
</feature>
<keyword evidence="3" id="KW-1185">Reference proteome</keyword>
<dbReference type="AlphaFoldDB" id="A0AAV9GY01"/>
<organism evidence="2 3">
    <name type="scientific">Podospora aff. communis PSN243</name>
    <dbReference type="NCBI Taxonomy" id="3040156"/>
    <lineage>
        <taxon>Eukaryota</taxon>
        <taxon>Fungi</taxon>
        <taxon>Dikarya</taxon>
        <taxon>Ascomycota</taxon>
        <taxon>Pezizomycotina</taxon>
        <taxon>Sordariomycetes</taxon>
        <taxon>Sordariomycetidae</taxon>
        <taxon>Sordariales</taxon>
        <taxon>Podosporaceae</taxon>
        <taxon>Podospora</taxon>
    </lineage>
</organism>
<gene>
    <name evidence="2" type="ORF">QBC34DRAFT_399516</name>
</gene>
<feature type="transmembrane region" description="Helical" evidence="1">
    <location>
        <begin position="500"/>
        <end position="520"/>
    </location>
</feature>
<evidence type="ECO:0000313" key="2">
    <source>
        <dbReference type="EMBL" id="KAK4452257.1"/>
    </source>
</evidence>
<sequence>MVNFGVARNESLWHSEPSQRGSYSIISECVITLALCVWATVHLNIPERGKKAAQTRRKLLWLAAGVFVPELLVWVAWDQNREARALNKEVKLALSQKEPVGIDERVKAWARHVASEIGLGSQRDPEKDVEDGHPTAGQLRAHQWTMTHSYFATMGGFVFDADALRHRTLPGGRKRATLSTLAVGRLAVVAPHLLPDISIDIIMDKSKSSILAQTVVGLQALWFFAQCISRMATGLTISLLELTTLIHCLCILAAYLLWWNKPLDIQEPMFIHGQDADLICAGMFLKSTLGTKYAAEGFFTGQQVVARLWHEDDGDLDSGHPENGLMEHLTVGIQSVPARPNYVEIGEPETASGTADQITTLYMGQSLFGFGFRRSSPTGLRQNKGLLGFLTPKRRVGRSVEAAGLMGLRRPFIRFESGDVRWLRLAQRCYLEYPDIAFQHQDSTPASEMSFRQPPPPSHHDWLHEYVVPRSSNWKTHTHSNTISGMAGLSYKNIFNGTSATTVLALTIVCAVYGGLHLLAWEPPIAAESERILWRASGIVVAVWFPVLVFLFLPLALVASSYADSHCSEGPRWTLGPMVVRPALLLRGLSWFVWLVLVCAWLFSAAARLYLPIQSVVSIPRLPDSTFETPSWSRYFPHIT</sequence>
<keyword evidence="1" id="KW-0812">Transmembrane</keyword>
<accession>A0AAV9GY01</accession>
<feature type="transmembrane region" description="Helical" evidence="1">
    <location>
        <begin position="20"/>
        <end position="39"/>
    </location>
</feature>
<keyword evidence="1" id="KW-1133">Transmembrane helix</keyword>
<dbReference type="PANTHER" id="PTHR35043:SF7">
    <property type="entry name" value="TRANSCRIPTION FACTOR DOMAIN-CONTAINING PROTEIN"/>
    <property type="match status" value="1"/>
</dbReference>
<comment type="caution">
    <text evidence="2">The sequence shown here is derived from an EMBL/GenBank/DDBJ whole genome shotgun (WGS) entry which is preliminary data.</text>
</comment>
<dbReference type="PANTHER" id="PTHR35043">
    <property type="entry name" value="TRANSCRIPTION FACTOR DOMAIN-CONTAINING PROTEIN"/>
    <property type="match status" value="1"/>
</dbReference>
<feature type="transmembrane region" description="Helical" evidence="1">
    <location>
        <begin position="237"/>
        <end position="259"/>
    </location>
</feature>
<reference evidence="2" key="1">
    <citation type="journal article" date="2023" name="Mol. Phylogenet. Evol.">
        <title>Genome-scale phylogeny and comparative genomics of the fungal order Sordariales.</title>
        <authorList>
            <person name="Hensen N."/>
            <person name="Bonometti L."/>
            <person name="Westerberg I."/>
            <person name="Brannstrom I.O."/>
            <person name="Guillou S."/>
            <person name="Cros-Aarteil S."/>
            <person name="Calhoun S."/>
            <person name="Haridas S."/>
            <person name="Kuo A."/>
            <person name="Mondo S."/>
            <person name="Pangilinan J."/>
            <person name="Riley R."/>
            <person name="LaButti K."/>
            <person name="Andreopoulos B."/>
            <person name="Lipzen A."/>
            <person name="Chen C."/>
            <person name="Yan M."/>
            <person name="Daum C."/>
            <person name="Ng V."/>
            <person name="Clum A."/>
            <person name="Steindorff A."/>
            <person name="Ohm R.A."/>
            <person name="Martin F."/>
            <person name="Silar P."/>
            <person name="Natvig D.O."/>
            <person name="Lalanne C."/>
            <person name="Gautier V."/>
            <person name="Ament-Velasquez S.L."/>
            <person name="Kruys A."/>
            <person name="Hutchinson M.I."/>
            <person name="Powell A.J."/>
            <person name="Barry K."/>
            <person name="Miller A.N."/>
            <person name="Grigoriev I.V."/>
            <person name="Debuchy R."/>
            <person name="Gladieux P."/>
            <person name="Hiltunen Thoren M."/>
            <person name="Johannesson H."/>
        </authorList>
    </citation>
    <scope>NUCLEOTIDE SEQUENCE</scope>
    <source>
        <strain evidence="2">PSN243</strain>
    </source>
</reference>
<protein>
    <submittedName>
        <fullName evidence="2">Uncharacterized protein</fullName>
    </submittedName>
</protein>